<dbReference type="EMBL" id="FAOZ01000001">
    <property type="protein sequence ID" value="CUU53653.1"/>
    <property type="molecule type" value="Genomic_DNA"/>
</dbReference>
<dbReference type="PANTHER" id="PTHR30055:SF234">
    <property type="entry name" value="HTH-TYPE TRANSCRIPTIONAL REGULATOR BETI"/>
    <property type="match status" value="1"/>
</dbReference>
<evidence type="ECO:0000259" key="6">
    <source>
        <dbReference type="PROSITE" id="PS50977"/>
    </source>
</evidence>
<dbReference type="GO" id="GO:0003700">
    <property type="term" value="F:DNA-binding transcription factor activity"/>
    <property type="evidence" value="ECO:0007669"/>
    <property type="project" value="TreeGrafter"/>
</dbReference>
<accession>A0A0S4QDS5</accession>
<keyword evidence="2 4" id="KW-0238">DNA-binding</keyword>
<dbReference type="SUPFAM" id="SSF46689">
    <property type="entry name" value="Homeodomain-like"/>
    <property type="match status" value="1"/>
</dbReference>
<dbReference type="InterPro" id="IPR050109">
    <property type="entry name" value="HTH-type_TetR-like_transc_reg"/>
</dbReference>
<keyword evidence="8" id="KW-1185">Reference proteome</keyword>
<proteinExistence type="predicted"/>
<keyword evidence="1" id="KW-0805">Transcription regulation</keyword>
<dbReference type="PANTHER" id="PTHR30055">
    <property type="entry name" value="HTH-TYPE TRANSCRIPTIONAL REGULATOR RUTR"/>
    <property type="match status" value="1"/>
</dbReference>
<feature type="domain" description="HTH tetR-type" evidence="6">
    <location>
        <begin position="28"/>
        <end position="88"/>
    </location>
</feature>
<evidence type="ECO:0000256" key="2">
    <source>
        <dbReference type="ARBA" id="ARBA00023125"/>
    </source>
</evidence>
<dbReference type="Proteomes" id="UP000198802">
    <property type="component" value="Unassembled WGS sequence"/>
</dbReference>
<sequence>MRRGQETSRSRDVMRRHGWGGSPPTSEHEARERILDAAVRCLDRDGASHTNLSDVAAELGVARPTIYRYFPGRDDLLSAVTERAHRAFKGELQSRFANIREPAEYVVEVVAYVVEQLPRSPHLAVLLATGRTQRFERDAVSTSAVARNVSLLRRDLDWAAIGYAEHQLGELVEIMHRMIVSLIVAPPDNPRSGPELRDFLRRWFGPKLAPQSAAQGRASEPTVASKIG</sequence>
<evidence type="ECO:0000313" key="7">
    <source>
        <dbReference type="EMBL" id="CUU53653.1"/>
    </source>
</evidence>
<feature type="region of interest" description="Disordered" evidence="5">
    <location>
        <begin position="1"/>
        <end position="29"/>
    </location>
</feature>
<dbReference type="InterPro" id="IPR009057">
    <property type="entry name" value="Homeodomain-like_sf"/>
</dbReference>
<feature type="DNA-binding region" description="H-T-H motif" evidence="4">
    <location>
        <begin position="51"/>
        <end position="70"/>
    </location>
</feature>
<evidence type="ECO:0000256" key="1">
    <source>
        <dbReference type="ARBA" id="ARBA00023015"/>
    </source>
</evidence>
<dbReference type="PROSITE" id="PS50977">
    <property type="entry name" value="HTH_TETR_2"/>
    <property type="match status" value="1"/>
</dbReference>
<evidence type="ECO:0000313" key="8">
    <source>
        <dbReference type="Proteomes" id="UP000198802"/>
    </source>
</evidence>
<keyword evidence="3" id="KW-0804">Transcription</keyword>
<evidence type="ECO:0000256" key="4">
    <source>
        <dbReference type="PROSITE-ProRule" id="PRU00335"/>
    </source>
</evidence>
<feature type="compositionally biased region" description="Basic and acidic residues" evidence="5">
    <location>
        <begin position="1"/>
        <end position="15"/>
    </location>
</feature>
<dbReference type="GO" id="GO:0000976">
    <property type="term" value="F:transcription cis-regulatory region binding"/>
    <property type="evidence" value="ECO:0007669"/>
    <property type="project" value="TreeGrafter"/>
</dbReference>
<dbReference type="PRINTS" id="PR00455">
    <property type="entry name" value="HTHTETR"/>
</dbReference>
<dbReference type="AlphaFoldDB" id="A0A0S4QDS5"/>
<reference evidence="8" key="1">
    <citation type="submission" date="2015-11" db="EMBL/GenBank/DDBJ databases">
        <authorList>
            <person name="Varghese N."/>
        </authorList>
    </citation>
    <scope>NUCLEOTIDE SEQUENCE [LARGE SCALE GENOMIC DNA]</scope>
    <source>
        <strain evidence="8">DSM 45899</strain>
    </source>
</reference>
<dbReference type="Gene3D" id="1.10.357.10">
    <property type="entry name" value="Tetracycline Repressor, domain 2"/>
    <property type="match status" value="1"/>
</dbReference>
<feature type="region of interest" description="Disordered" evidence="5">
    <location>
        <begin position="209"/>
        <end position="228"/>
    </location>
</feature>
<dbReference type="InterPro" id="IPR001647">
    <property type="entry name" value="HTH_TetR"/>
</dbReference>
<evidence type="ECO:0000256" key="3">
    <source>
        <dbReference type="ARBA" id="ARBA00023163"/>
    </source>
</evidence>
<name>A0A0S4QDS5_9ACTN</name>
<organism evidence="7 8">
    <name type="scientific">Parafrankia irregularis</name>
    <dbReference type="NCBI Taxonomy" id="795642"/>
    <lineage>
        <taxon>Bacteria</taxon>
        <taxon>Bacillati</taxon>
        <taxon>Actinomycetota</taxon>
        <taxon>Actinomycetes</taxon>
        <taxon>Frankiales</taxon>
        <taxon>Frankiaceae</taxon>
        <taxon>Parafrankia</taxon>
    </lineage>
</organism>
<evidence type="ECO:0000256" key="5">
    <source>
        <dbReference type="SAM" id="MobiDB-lite"/>
    </source>
</evidence>
<protein>
    <submittedName>
        <fullName evidence="7">DNA-binding transcriptional regulator, AcrR family</fullName>
    </submittedName>
</protein>
<gene>
    <name evidence="7" type="ORF">Ga0074812_101151</name>
</gene>
<dbReference type="Pfam" id="PF00440">
    <property type="entry name" value="TetR_N"/>
    <property type="match status" value="1"/>
</dbReference>